<dbReference type="RefSeq" id="WP_004857775.1">
    <property type="nucleotide sequence ID" value="NZ_JH725050.1"/>
</dbReference>
<evidence type="ECO:0000313" key="2">
    <source>
        <dbReference type="EMBL" id="EJF97753.1"/>
    </source>
</evidence>
<comment type="caution">
    <text evidence="2">The sequence shown here is derived from an EMBL/GenBank/DDBJ whole genome shotgun (WGS) entry which is preliminary data.</text>
</comment>
<dbReference type="AlphaFoldDB" id="A0A9P2S1G1"/>
<dbReference type="PROSITE" id="PS51257">
    <property type="entry name" value="PROKAR_LIPOPROTEIN"/>
    <property type="match status" value="1"/>
</dbReference>
<evidence type="ECO:0000256" key="1">
    <source>
        <dbReference type="SAM" id="SignalP"/>
    </source>
</evidence>
<gene>
    <name evidence="2" type="ORF">ME9_00132</name>
</gene>
<sequence>MLKSILKVAVVSAMGLSTVACSVNDQRVARYGVGGAAIGALAGTAIAGSTPGAALTGAAFGAIAGTVTGAAVNQQRQQKQIVVPQTPMCTYRTHRGQVYQAPCAHKVRAPHTPKLCTYRDGRGVMYHAPCHKRVR</sequence>
<name>A0A9P2S1G1_BARTA</name>
<accession>A0A9P2S1G1</accession>
<dbReference type="OrthoDB" id="7926663at2"/>
<keyword evidence="3" id="KW-1185">Reference proteome</keyword>
<evidence type="ECO:0008006" key="4">
    <source>
        <dbReference type="Google" id="ProtNLM"/>
    </source>
</evidence>
<keyword evidence="1" id="KW-0732">Signal</keyword>
<feature type="chain" id="PRO_5040376740" description="Glycine zipper domain-containing protein" evidence="1">
    <location>
        <begin position="23"/>
        <end position="135"/>
    </location>
</feature>
<dbReference type="EMBL" id="AIMD01000004">
    <property type="protein sequence ID" value="EJF97753.1"/>
    <property type="molecule type" value="Genomic_DNA"/>
</dbReference>
<evidence type="ECO:0000313" key="3">
    <source>
        <dbReference type="Proteomes" id="UP000002648"/>
    </source>
</evidence>
<dbReference type="Proteomes" id="UP000002648">
    <property type="component" value="Unassembled WGS sequence"/>
</dbReference>
<protein>
    <recommendedName>
        <fullName evidence="4">Glycine zipper domain-containing protein</fullName>
    </recommendedName>
</protein>
<reference evidence="2 3" key="1">
    <citation type="submission" date="2012-03" db="EMBL/GenBank/DDBJ databases">
        <title>The Genome Sequence of Bartonella taylorii 8TBB.</title>
        <authorList>
            <consortium name="The Broad Institute Genome Sequencing Platform"/>
            <consortium name="The Broad Institute Genome Sequencing Center for Infectious Disease"/>
            <person name="Feldgarden M."/>
            <person name="Kirby J."/>
            <person name="Kosoy M."/>
            <person name="Birtles R."/>
            <person name="Probert W.S."/>
            <person name="Chiaraviglio L."/>
            <person name="Young S.K."/>
            <person name="Zeng Q."/>
            <person name="Gargeya S."/>
            <person name="Fitzgerald M."/>
            <person name="Haas B."/>
            <person name="Abouelleil A."/>
            <person name="Alvarado L."/>
            <person name="Arachchi H.M."/>
            <person name="Berlin A."/>
            <person name="Chapman S.B."/>
            <person name="Gearin G."/>
            <person name="Goldberg J."/>
            <person name="Griggs A."/>
            <person name="Gujja S."/>
            <person name="Hansen M."/>
            <person name="Heiman D."/>
            <person name="Howarth C."/>
            <person name="Larimer J."/>
            <person name="Lui A."/>
            <person name="MacDonald P.J.P."/>
            <person name="McCowen C."/>
            <person name="Montmayeur A."/>
            <person name="Murphy C."/>
            <person name="Neiman D."/>
            <person name="Pearson M."/>
            <person name="Priest M."/>
            <person name="Roberts A."/>
            <person name="Saif S."/>
            <person name="Shea T."/>
            <person name="Sisk P."/>
            <person name="Stolte C."/>
            <person name="Sykes S."/>
            <person name="Wortman J."/>
            <person name="Nusbaum C."/>
            <person name="Birren B."/>
        </authorList>
    </citation>
    <scope>NUCLEOTIDE SEQUENCE [LARGE SCALE GENOMIC DNA]</scope>
    <source>
        <strain evidence="2 3">8TBB</strain>
    </source>
</reference>
<proteinExistence type="predicted"/>
<organism evidence="2 3">
    <name type="scientific">Bartonella taylorii 8TBB</name>
    <dbReference type="NCBI Taxonomy" id="1094560"/>
    <lineage>
        <taxon>Bacteria</taxon>
        <taxon>Pseudomonadati</taxon>
        <taxon>Pseudomonadota</taxon>
        <taxon>Alphaproteobacteria</taxon>
        <taxon>Hyphomicrobiales</taxon>
        <taxon>Bartonellaceae</taxon>
        <taxon>Bartonella</taxon>
    </lineage>
</organism>
<feature type="signal peptide" evidence="1">
    <location>
        <begin position="1"/>
        <end position="22"/>
    </location>
</feature>